<evidence type="ECO:0000256" key="1">
    <source>
        <dbReference type="ARBA" id="ARBA00005234"/>
    </source>
</evidence>
<evidence type="ECO:0000259" key="5">
    <source>
        <dbReference type="PROSITE" id="PS50600"/>
    </source>
</evidence>
<feature type="domain" description="Ubiquitin-like protease family profile" evidence="5">
    <location>
        <begin position="1"/>
        <end position="451"/>
    </location>
</feature>
<evidence type="ECO:0000313" key="6">
    <source>
        <dbReference type="EMBL" id="KAL2508932.1"/>
    </source>
</evidence>
<organism evidence="6 7">
    <name type="scientific">Forsythia ovata</name>
    <dbReference type="NCBI Taxonomy" id="205694"/>
    <lineage>
        <taxon>Eukaryota</taxon>
        <taxon>Viridiplantae</taxon>
        <taxon>Streptophyta</taxon>
        <taxon>Embryophyta</taxon>
        <taxon>Tracheophyta</taxon>
        <taxon>Spermatophyta</taxon>
        <taxon>Magnoliopsida</taxon>
        <taxon>eudicotyledons</taxon>
        <taxon>Gunneridae</taxon>
        <taxon>Pentapetalae</taxon>
        <taxon>asterids</taxon>
        <taxon>lamiids</taxon>
        <taxon>Lamiales</taxon>
        <taxon>Oleaceae</taxon>
        <taxon>Forsythieae</taxon>
        <taxon>Forsythia</taxon>
    </lineage>
</organism>
<evidence type="ECO:0000256" key="3">
    <source>
        <dbReference type="ARBA" id="ARBA00022801"/>
    </source>
</evidence>
<dbReference type="EMBL" id="JBFOLJ010000009">
    <property type="protein sequence ID" value="KAL2508932.1"/>
    <property type="molecule type" value="Genomic_DNA"/>
</dbReference>
<feature type="coiled-coil region" evidence="4">
    <location>
        <begin position="68"/>
        <end position="106"/>
    </location>
</feature>
<dbReference type="Proteomes" id="UP001604277">
    <property type="component" value="Unassembled WGS sequence"/>
</dbReference>
<keyword evidence="4" id="KW-0175">Coiled coil</keyword>
<evidence type="ECO:0000256" key="4">
    <source>
        <dbReference type="SAM" id="Coils"/>
    </source>
</evidence>
<comment type="caution">
    <text evidence="6">The sequence shown here is derived from an EMBL/GenBank/DDBJ whole genome shotgun (WGS) entry which is preliminary data.</text>
</comment>
<dbReference type="InterPro" id="IPR003653">
    <property type="entry name" value="Peptidase_C48_C"/>
</dbReference>
<reference evidence="7" key="1">
    <citation type="submission" date="2024-07" db="EMBL/GenBank/DDBJ databases">
        <title>Two chromosome-level genome assemblies of Korean endemic species Abeliophyllum distichum and Forsythia ovata (Oleaceae).</title>
        <authorList>
            <person name="Jang H."/>
        </authorList>
    </citation>
    <scope>NUCLEOTIDE SEQUENCE [LARGE SCALE GENOMIC DNA]</scope>
</reference>
<dbReference type="SUPFAM" id="SSF54001">
    <property type="entry name" value="Cysteine proteinases"/>
    <property type="match status" value="1"/>
</dbReference>
<evidence type="ECO:0000256" key="2">
    <source>
        <dbReference type="ARBA" id="ARBA00022670"/>
    </source>
</evidence>
<evidence type="ECO:0000313" key="7">
    <source>
        <dbReference type="Proteomes" id="UP001604277"/>
    </source>
</evidence>
<name>A0ABD1T879_9LAMI</name>
<dbReference type="GO" id="GO:0006508">
    <property type="term" value="P:proteolysis"/>
    <property type="evidence" value="ECO:0007669"/>
    <property type="project" value="UniProtKB-KW"/>
</dbReference>
<dbReference type="Pfam" id="PF02902">
    <property type="entry name" value="Peptidase_C48"/>
    <property type="match status" value="1"/>
</dbReference>
<keyword evidence="7" id="KW-1185">Reference proteome</keyword>
<dbReference type="PROSITE" id="PS50600">
    <property type="entry name" value="ULP_PROTEASE"/>
    <property type="match status" value="1"/>
</dbReference>
<keyword evidence="2" id="KW-0645">Protease</keyword>
<dbReference type="GO" id="GO:0008233">
    <property type="term" value="F:peptidase activity"/>
    <property type="evidence" value="ECO:0007669"/>
    <property type="project" value="UniProtKB-KW"/>
</dbReference>
<dbReference type="AlphaFoldDB" id="A0ABD1T879"/>
<proteinExistence type="inferred from homology"/>
<dbReference type="Gene3D" id="3.40.395.10">
    <property type="entry name" value="Adenoviral Proteinase, Chain A"/>
    <property type="match status" value="1"/>
</dbReference>
<sequence length="500" mass="57805">MVKSKGQSVNIELEIGINSKKSKRKSSISGNRTKRSKNSVQEHFEELENVRNACCNLNEVVMNRIAKIESKQSEIEAKQAEILSFQQDLKSQLNDLSGNVQNMIANFLNQMDKKFHFDTEEVVLNRQIVLYSPILETRDEFEKNDFNNYTEFETEVQVEDNDGSQLKDFEVQSQVQNDRKGKGKSVFCDKTENESVHHGATEFEVEGQKKNLIDDAVSQKMCNMINFSPSFDLGIDLDTTASDIELYDMEFTDHDLKMIDETIYMRNMSTSKMAEKIEQDDDIIQIDDITPSAPRRRTRKTAAVYRSPYISEFVSSGKSKAVIREIRSCTSALRDEINAIDVNDIVDFEEWFNMGLCKNNKKKKFNDNNKMISPPFSFGILEVVDKKWFYDLRTPEECLTDTARSYSFVDWSAYDGKDPFDELDIHLLGKIPQQYQSGDCGVYVIKYAEYFAHQKLGEMSKTFNLEEARLTLSVQLFKYAKRKIDEGFDTDEERVSDRVR</sequence>
<accession>A0ABD1T879</accession>
<keyword evidence="3" id="KW-0378">Hydrolase</keyword>
<protein>
    <submittedName>
        <fullName evidence="6">Guanine nucleotide-binding protein subunit gamma 1</fullName>
    </submittedName>
</protein>
<dbReference type="InterPro" id="IPR038765">
    <property type="entry name" value="Papain-like_cys_pep_sf"/>
</dbReference>
<comment type="similarity">
    <text evidence="1">Belongs to the peptidase C48 family.</text>
</comment>
<gene>
    <name evidence="6" type="ORF">Fot_32579</name>
</gene>